<dbReference type="InterPro" id="IPR028994">
    <property type="entry name" value="Integrin_alpha_N"/>
</dbReference>
<feature type="signal peptide" evidence="1">
    <location>
        <begin position="1"/>
        <end position="17"/>
    </location>
</feature>
<accession>A0A1G9V174</accession>
<protein>
    <recommendedName>
        <fullName evidence="4">Repeat domain-containing protein</fullName>
    </recommendedName>
</protein>
<proteinExistence type="predicted"/>
<evidence type="ECO:0000313" key="2">
    <source>
        <dbReference type="EMBL" id="SDM65746.1"/>
    </source>
</evidence>
<feature type="chain" id="PRO_5039047668" description="Repeat domain-containing protein" evidence="1">
    <location>
        <begin position="18"/>
        <end position="467"/>
    </location>
</feature>
<evidence type="ECO:0008006" key="4">
    <source>
        <dbReference type="Google" id="ProtNLM"/>
    </source>
</evidence>
<gene>
    <name evidence="2" type="ORF">SAMN05192585_10316</name>
</gene>
<evidence type="ECO:0000313" key="3">
    <source>
        <dbReference type="Proteomes" id="UP000199182"/>
    </source>
</evidence>
<organism evidence="2 3">
    <name type="scientific">Acetanaerobacterium elongatum</name>
    <dbReference type="NCBI Taxonomy" id="258515"/>
    <lineage>
        <taxon>Bacteria</taxon>
        <taxon>Bacillati</taxon>
        <taxon>Bacillota</taxon>
        <taxon>Clostridia</taxon>
        <taxon>Eubacteriales</taxon>
        <taxon>Oscillospiraceae</taxon>
        <taxon>Acetanaerobacterium</taxon>
    </lineage>
</organism>
<dbReference type="AlphaFoldDB" id="A0A1G9V174"/>
<sequence length="467" mass="53508">MKLRVLAVLMIFCTVLSGCMKIEQDTENLMRPPKLSVEQQQIYAALNAAAGTDINLKYPKQGDNRSAFVMYDVDADGQDEVIVFYSRKDEDNNVRINILDRQNGAWYSLCDLVESEPDVDNISFYNILSSERKSIVVSYNKVLRDQKRIVVYSFENKQLKAEFDTDYTNSLIMDFDGDGRDELFLLQNQIAGMTYSEAKLVDTTYYNGKLDVVATLTPLYETVVEYMNLTAEKNAVSNTVKNGEGSTLTETTAQPLADGIAYNIFVDGKTATGPYVTEIIGVGHNLLKNQLLKGEKVDYTKLTVRKEQLFTKDINNDGLLEIPMGVKIQGGDYTSQESVYSLIRWDNFIDMELCPTNYTLENEAYKFSFEYPGTWNENNITVRQNTSVKQNNEWIFYEYLKKEDEIGDELLRIKAYPINDNPYDVEGYTLINSNDSFTYYAKLPSFEVQEKNKLAISLEEFEKLFHY</sequence>
<name>A0A1G9V174_9FIRM</name>
<dbReference type="RefSeq" id="WP_092637707.1">
    <property type="nucleotide sequence ID" value="NZ_FNID01000003.1"/>
</dbReference>
<keyword evidence="1" id="KW-0732">Signal</keyword>
<dbReference type="EMBL" id="FNID01000003">
    <property type="protein sequence ID" value="SDM65746.1"/>
    <property type="molecule type" value="Genomic_DNA"/>
</dbReference>
<keyword evidence="3" id="KW-1185">Reference proteome</keyword>
<dbReference type="PROSITE" id="PS51257">
    <property type="entry name" value="PROKAR_LIPOPROTEIN"/>
    <property type="match status" value="1"/>
</dbReference>
<dbReference type="SUPFAM" id="SSF69318">
    <property type="entry name" value="Integrin alpha N-terminal domain"/>
    <property type="match status" value="1"/>
</dbReference>
<dbReference type="OrthoDB" id="1743319at2"/>
<dbReference type="STRING" id="258515.SAMN05192585_10316"/>
<evidence type="ECO:0000256" key="1">
    <source>
        <dbReference type="SAM" id="SignalP"/>
    </source>
</evidence>
<reference evidence="2 3" key="1">
    <citation type="submission" date="2016-10" db="EMBL/GenBank/DDBJ databases">
        <authorList>
            <person name="de Groot N.N."/>
        </authorList>
    </citation>
    <scope>NUCLEOTIDE SEQUENCE [LARGE SCALE GENOMIC DNA]</scope>
    <source>
        <strain evidence="2 3">CGMCC 1.5012</strain>
    </source>
</reference>
<dbReference type="Proteomes" id="UP000199182">
    <property type="component" value="Unassembled WGS sequence"/>
</dbReference>